<proteinExistence type="predicted"/>
<dbReference type="RefSeq" id="YP_010352920.1">
    <property type="nucleotide sequence ID" value="NC_062683.1"/>
</dbReference>
<reference evidence="1" key="1">
    <citation type="submission" date="2020-04" db="EMBL/GenBank/DDBJ databases">
        <title>Complete mitochondrial genomes from museum specimens uncover millipede evolution in the Eastern Arc Mountains.</title>
        <authorList>
            <person name="Margaryan A."/>
        </authorList>
    </citation>
    <scope>NUCLEOTIDE SEQUENCE</scope>
</reference>
<geneLocation type="mitochondrion" evidence="1"/>
<keyword evidence="1" id="KW-0496">Mitochondrion</keyword>
<dbReference type="CTD" id="4509"/>
<dbReference type="GeneID" id="71887255"/>
<accession>A0A8T9JBJ2</accession>
<organism evidence="1">
    <name type="scientific">Chaleponcus netus</name>
    <dbReference type="NCBI Taxonomy" id="2931671"/>
    <lineage>
        <taxon>Eukaryota</taxon>
        <taxon>Metazoa</taxon>
        <taxon>Ecdysozoa</taxon>
        <taxon>Arthropoda</taxon>
        <taxon>Myriapoda</taxon>
        <taxon>Diplopoda</taxon>
        <taxon>Helminthomorpha</taxon>
        <taxon>Spirostreptida</taxon>
        <taxon>Odontopygidae</taxon>
        <taxon>Chaleponcus</taxon>
    </lineage>
</organism>
<gene>
    <name evidence="1" type="primary">ATP8</name>
</gene>
<protein>
    <submittedName>
        <fullName evidence="1">ATP synthase F0 subunit 8</fullName>
    </submittedName>
</protein>
<name>A0A8T9JBJ2_9MYRI</name>
<dbReference type="AlphaFoldDB" id="A0A8T9JBJ2"/>
<sequence>MPQMFPMNWTFMMLMFSLILILTAILIYFSFSLNPLIQTKTSQKVMNNWLW</sequence>
<evidence type="ECO:0000313" key="1">
    <source>
        <dbReference type="EMBL" id="UOF70325.1"/>
    </source>
</evidence>
<dbReference type="EMBL" id="MT394513">
    <property type="protein sequence ID" value="UOF70325.1"/>
    <property type="molecule type" value="Genomic_DNA"/>
</dbReference>